<gene>
    <name evidence="1" type="ORF">CY0110_11732</name>
</gene>
<organism evidence="1 2">
    <name type="scientific">Crocosphaera chwakensis CCY0110</name>
    <dbReference type="NCBI Taxonomy" id="391612"/>
    <lineage>
        <taxon>Bacteria</taxon>
        <taxon>Bacillati</taxon>
        <taxon>Cyanobacteriota</taxon>
        <taxon>Cyanophyceae</taxon>
        <taxon>Oscillatoriophycideae</taxon>
        <taxon>Chroococcales</taxon>
        <taxon>Aphanothecaceae</taxon>
        <taxon>Crocosphaera</taxon>
        <taxon>Crocosphaera chwakensis</taxon>
    </lineage>
</organism>
<name>A3IQL7_9CHRO</name>
<dbReference type="CDD" id="cd02980">
    <property type="entry name" value="TRX_Fd_family"/>
    <property type="match status" value="1"/>
</dbReference>
<protein>
    <recommendedName>
        <fullName evidence="3">(2Fe-2S) ferredoxin domain-containing protein</fullName>
    </recommendedName>
</protein>
<dbReference type="SUPFAM" id="SSF52833">
    <property type="entry name" value="Thioredoxin-like"/>
    <property type="match status" value="1"/>
</dbReference>
<dbReference type="Proteomes" id="UP000003781">
    <property type="component" value="Unassembled WGS sequence"/>
</dbReference>
<dbReference type="InterPro" id="IPR036249">
    <property type="entry name" value="Thioredoxin-like_sf"/>
</dbReference>
<dbReference type="PANTHER" id="PTHR47682:SF1">
    <property type="entry name" value="TETRATRICOPEPTIDE REPEAT (TPR)-CONTAINING PROTEIN"/>
    <property type="match status" value="1"/>
</dbReference>
<evidence type="ECO:0000313" key="1">
    <source>
        <dbReference type="EMBL" id="EAZ91292.1"/>
    </source>
</evidence>
<dbReference type="OrthoDB" id="9761899at2"/>
<dbReference type="RefSeq" id="WP_008275683.1">
    <property type="nucleotide sequence ID" value="NZ_AAXW01000015.1"/>
</dbReference>
<keyword evidence="2" id="KW-1185">Reference proteome</keyword>
<evidence type="ECO:0008006" key="3">
    <source>
        <dbReference type="Google" id="ProtNLM"/>
    </source>
</evidence>
<sequence>MNNKVISSSSVFSDRTILVCQGRCCRKDGSKQLLMAFESQTPPDVQIIPCGCLGQCGNGPNIVILPEKKLYQRVSAKDVSLLFLANKH</sequence>
<comment type="caution">
    <text evidence="1">The sequence shown here is derived from an EMBL/GenBank/DDBJ whole genome shotgun (WGS) entry which is preliminary data.</text>
</comment>
<accession>A3IQL7</accession>
<dbReference type="PANTHER" id="PTHR47682">
    <property type="entry name" value="TETRATRICOPEPTIDE REPEAT (TPR)-CONTAINING PROTEIN"/>
    <property type="match status" value="1"/>
</dbReference>
<reference evidence="1 2" key="1">
    <citation type="submission" date="2007-03" db="EMBL/GenBank/DDBJ databases">
        <authorList>
            <person name="Stal L."/>
            <person name="Ferriera S."/>
            <person name="Johnson J."/>
            <person name="Kravitz S."/>
            <person name="Beeson K."/>
            <person name="Sutton G."/>
            <person name="Rogers Y.-H."/>
            <person name="Friedman R."/>
            <person name="Frazier M."/>
            <person name="Venter J.C."/>
        </authorList>
    </citation>
    <scope>NUCLEOTIDE SEQUENCE [LARGE SCALE GENOMIC DNA]</scope>
    <source>
        <strain evidence="1 2">CCY0110</strain>
    </source>
</reference>
<proteinExistence type="predicted"/>
<dbReference type="Pfam" id="PF01257">
    <property type="entry name" value="2Fe-2S_thioredx"/>
    <property type="match status" value="1"/>
</dbReference>
<dbReference type="Gene3D" id="3.40.30.10">
    <property type="entry name" value="Glutaredoxin"/>
    <property type="match status" value="1"/>
</dbReference>
<dbReference type="EMBL" id="AAXW01000015">
    <property type="protein sequence ID" value="EAZ91292.1"/>
    <property type="molecule type" value="Genomic_DNA"/>
</dbReference>
<dbReference type="eggNOG" id="COG3411">
    <property type="taxonomic scope" value="Bacteria"/>
</dbReference>
<evidence type="ECO:0000313" key="2">
    <source>
        <dbReference type="Proteomes" id="UP000003781"/>
    </source>
</evidence>
<dbReference type="AlphaFoldDB" id="A3IQL7"/>